<reference evidence="2" key="1">
    <citation type="journal article" date="2010" name="Science">
        <title>Signatures of adaptation to obligate biotrophy in the Hyaloperonospora arabidopsidis genome.</title>
        <authorList>
            <person name="Baxter L."/>
            <person name="Tripathy S."/>
            <person name="Ishaque N."/>
            <person name="Boot N."/>
            <person name="Cabral A."/>
            <person name="Kemen E."/>
            <person name="Thines M."/>
            <person name="Ah-Fong A."/>
            <person name="Anderson R."/>
            <person name="Badejoko W."/>
            <person name="Bittner-Eddy P."/>
            <person name="Boore J.L."/>
            <person name="Chibucos M.C."/>
            <person name="Coates M."/>
            <person name="Dehal P."/>
            <person name="Delehaunty K."/>
            <person name="Dong S."/>
            <person name="Downton P."/>
            <person name="Dumas B."/>
            <person name="Fabro G."/>
            <person name="Fronick C."/>
            <person name="Fuerstenberg S.I."/>
            <person name="Fulton L."/>
            <person name="Gaulin E."/>
            <person name="Govers F."/>
            <person name="Hughes L."/>
            <person name="Humphray S."/>
            <person name="Jiang R.H."/>
            <person name="Judelson H."/>
            <person name="Kamoun S."/>
            <person name="Kyung K."/>
            <person name="Meijer H."/>
            <person name="Minx P."/>
            <person name="Morris P."/>
            <person name="Nelson J."/>
            <person name="Phuntumart V."/>
            <person name="Qutob D."/>
            <person name="Rehmany A."/>
            <person name="Rougon-Cardoso A."/>
            <person name="Ryden P."/>
            <person name="Torto-Alalibo T."/>
            <person name="Studholme D."/>
            <person name="Wang Y."/>
            <person name="Win J."/>
            <person name="Wood J."/>
            <person name="Clifton S.W."/>
            <person name="Rogers J."/>
            <person name="Van den Ackerveken G."/>
            <person name="Jones J.D."/>
            <person name="McDowell J.M."/>
            <person name="Beynon J."/>
            <person name="Tyler B.M."/>
        </authorList>
    </citation>
    <scope>NUCLEOTIDE SEQUENCE [LARGE SCALE GENOMIC DNA]</scope>
    <source>
        <strain evidence="2">Emoy2</strain>
    </source>
</reference>
<dbReference type="EnsemblProtists" id="HpaT811617">
    <property type="protein sequence ID" value="HpaP811617"/>
    <property type="gene ID" value="HpaG811617"/>
</dbReference>
<evidence type="ECO:0000313" key="1">
    <source>
        <dbReference type="EnsemblProtists" id="HpaP811617"/>
    </source>
</evidence>
<reference evidence="1" key="2">
    <citation type="submission" date="2015-06" db="UniProtKB">
        <authorList>
            <consortium name="EnsemblProtists"/>
        </authorList>
    </citation>
    <scope>IDENTIFICATION</scope>
    <source>
        <strain evidence="1">Emoy2</strain>
    </source>
</reference>
<name>M4BYG9_HYAAE</name>
<dbReference type="AlphaFoldDB" id="M4BYG9"/>
<organism evidence="1 2">
    <name type="scientific">Hyaloperonospora arabidopsidis (strain Emoy2)</name>
    <name type="common">Downy mildew agent</name>
    <name type="synonym">Peronospora arabidopsidis</name>
    <dbReference type="NCBI Taxonomy" id="559515"/>
    <lineage>
        <taxon>Eukaryota</taxon>
        <taxon>Sar</taxon>
        <taxon>Stramenopiles</taxon>
        <taxon>Oomycota</taxon>
        <taxon>Peronosporomycetes</taxon>
        <taxon>Peronosporales</taxon>
        <taxon>Peronosporaceae</taxon>
        <taxon>Hyaloperonospora</taxon>
    </lineage>
</organism>
<dbReference type="Proteomes" id="UP000011713">
    <property type="component" value="Unassembled WGS sequence"/>
</dbReference>
<accession>M4BYG9</accession>
<dbReference type="InParanoid" id="M4BYG9"/>
<dbReference type="EMBL" id="JH598045">
    <property type="status" value="NOT_ANNOTATED_CDS"/>
    <property type="molecule type" value="Genomic_DNA"/>
</dbReference>
<dbReference type="HOGENOM" id="CLU_3091389_0_0_1"/>
<keyword evidence="2" id="KW-1185">Reference proteome</keyword>
<dbReference type="VEuPathDB" id="FungiDB:HpaG811617"/>
<evidence type="ECO:0000313" key="2">
    <source>
        <dbReference type="Proteomes" id="UP000011713"/>
    </source>
</evidence>
<proteinExistence type="predicted"/>
<protein>
    <submittedName>
        <fullName evidence="1">Uncharacterized protein</fullName>
    </submittedName>
</protein>
<sequence length="52" mass="5410">MPVCTTKLVGDCASADGADGTEGRCAYIEELCLPLNHNGNCTAIDVAQMLHS</sequence>